<sequence>MILVNNNNLINKLIKKKSILLFSANWCKPCKILKKKIKKIEQNSSLIFFEINVDLFQEEIVKLNVKNIPTILINNKVKKFYSGILSIKKLMFLIKQNF</sequence>
<proteinExistence type="predicted"/>
<feature type="domain" description="Thioredoxin" evidence="1">
    <location>
        <begin position="6"/>
        <end position="90"/>
    </location>
</feature>
<evidence type="ECO:0000313" key="2">
    <source>
        <dbReference type="EMBL" id="BAF35069.1"/>
    </source>
</evidence>
<dbReference type="InterPro" id="IPR036249">
    <property type="entry name" value="Thioredoxin-like_sf"/>
</dbReference>
<gene>
    <name evidence="2" type="ordered locus">CRP_038</name>
</gene>
<protein>
    <submittedName>
        <fullName evidence="2">Putative thioredoxin</fullName>
    </submittedName>
</protein>
<dbReference type="Pfam" id="PF00085">
    <property type="entry name" value="Thioredoxin"/>
    <property type="match status" value="1"/>
</dbReference>
<reference evidence="2 3" key="1">
    <citation type="journal article" date="2006" name="Science">
        <title>The 160-kilobase genome of the bacterial endosymbiont Carsonella.</title>
        <authorList>
            <person name="Nakabachi A."/>
            <person name="Yamashita A."/>
            <person name="Toh H."/>
            <person name="Ishikawa H."/>
            <person name="Dunbar H."/>
            <person name="Moran N."/>
            <person name="Hattori M."/>
        </authorList>
    </citation>
    <scope>NUCLEOTIDE SEQUENCE [LARGE SCALE GENOMIC DNA]</scope>
    <source>
        <strain evidence="2 3">PV</strain>
    </source>
</reference>
<dbReference type="PANTHER" id="PTHR10438">
    <property type="entry name" value="THIOREDOXIN"/>
    <property type="match status" value="1"/>
</dbReference>
<dbReference type="AlphaFoldDB" id="Q05FV2"/>
<dbReference type="SUPFAM" id="SSF52833">
    <property type="entry name" value="Thioredoxin-like"/>
    <property type="match status" value="1"/>
</dbReference>
<dbReference type="HOGENOM" id="CLU_2328606_0_0_6"/>
<dbReference type="EMBL" id="AP009180">
    <property type="protein sequence ID" value="BAF35069.1"/>
    <property type="molecule type" value="Genomic_DNA"/>
</dbReference>
<organism evidence="2 3">
    <name type="scientific">Carsonella ruddii (strain PV)</name>
    <dbReference type="NCBI Taxonomy" id="387662"/>
    <lineage>
        <taxon>Bacteria</taxon>
        <taxon>Pseudomonadati</taxon>
        <taxon>Pseudomonadota</taxon>
        <taxon>Gammaproteobacteria</taxon>
        <taxon>Oceanospirillales</taxon>
        <taxon>Halomonadaceae</taxon>
        <taxon>Zymobacter group</taxon>
        <taxon>Candidatus Carsonella</taxon>
    </lineage>
</organism>
<dbReference type="OrthoDB" id="9790390at2"/>
<dbReference type="STRING" id="387662.CRP_038"/>
<dbReference type="InterPro" id="IPR050620">
    <property type="entry name" value="Thioredoxin_H-type-like"/>
</dbReference>
<dbReference type="Gene3D" id="3.40.30.10">
    <property type="entry name" value="Glutaredoxin"/>
    <property type="match status" value="1"/>
</dbReference>
<evidence type="ECO:0000259" key="1">
    <source>
        <dbReference type="Pfam" id="PF00085"/>
    </source>
</evidence>
<dbReference type="CDD" id="cd02947">
    <property type="entry name" value="TRX_family"/>
    <property type="match status" value="1"/>
</dbReference>
<dbReference type="Proteomes" id="UP000000777">
    <property type="component" value="Chromosome"/>
</dbReference>
<evidence type="ECO:0000313" key="3">
    <source>
        <dbReference type="Proteomes" id="UP000000777"/>
    </source>
</evidence>
<dbReference type="KEGG" id="crp:CRP_038"/>
<dbReference type="RefSeq" id="WP_011672261.1">
    <property type="nucleotide sequence ID" value="NC_008512.1"/>
</dbReference>
<dbReference type="InterPro" id="IPR013766">
    <property type="entry name" value="Thioredoxin_domain"/>
</dbReference>
<dbReference type="PROSITE" id="PS51354">
    <property type="entry name" value="GLUTAREDOXIN_2"/>
    <property type="match status" value="1"/>
</dbReference>
<accession>Q05FV2</accession>
<dbReference type="PANTHER" id="PTHR10438:SF468">
    <property type="entry name" value="THIOREDOXIN-1-RELATED"/>
    <property type="match status" value="1"/>
</dbReference>
<name>Q05FV2_CARRP</name>